<dbReference type="Pfam" id="PF12973">
    <property type="entry name" value="Cupin_7"/>
    <property type="match status" value="1"/>
</dbReference>
<gene>
    <name evidence="2" type="ORF">NNL38_16250</name>
</gene>
<dbReference type="InterPro" id="IPR025979">
    <property type="entry name" value="ChrR-like_cupin_dom"/>
</dbReference>
<evidence type="ECO:0000259" key="1">
    <source>
        <dbReference type="Pfam" id="PF12973"/>
    </source>
</evidence>
<evidence type="ECO:0000313" key="3">
    <source>
        <dbReference type="Proteomes" id="UP001057998"/>
    </source>
</evidence>
<proteinExistence type="predicted"/>
<dbReference type="RefSeq" id="WP_255391481.1">
    <property type="nucleotide sequence ID" value="NZ_CP101509.1"/>
</dbReference>
<reference evidence="2" key="1">
    <citation type="submission" date="2022-07" db="EMBL/GenBank/DDBJ databases">
        <title>Genome sequencing of Photobacterium atrarenae GJH2-4.</title>
        <authorList>
            <person name="Park S.-J."/>
        </authorList>
    </citation>
    <scope>NUCLEOTIDE SEQUENCE</scope>
    <source>
        <strain evidence="2">GJH2-4</strain>
    </source>
</reference>
<feature type="domain" description="ChrR-like cupin" evidence="1">
    <location>
        <begin position="16"/>
        <end position="111"/>
    </location>
</feature>
<name>A0ABY5GLX1_9GAMM</name>
<dbReference type="Gene3D" id="2.60.120.10">
    <property type="entry name" value="Jelly Rolls"/>
    <property type="match status" value="1"/>
</dbReference>
<dbReference type="Proteomes" id="UP001057998">
    <property type="component" value="Chromosome 2"/>
</dbReference>
<protein>
    <submittedName>
        <fullName evidence="2">Cupin domain-containing protein</fullName>
    </submittedName>
</protein>
<dbReference type="SUPFAM" id="SSF51182">
    <property type="entry name" value="RmlC-like cupins"/>
    <property type="match status" value="1"/>
</dbReference>
<keyword evidence="3" id="KW-1185">Reference proteome</keyword>
<dbReference type="InterPro" id="IPR011051">
    <property type="entry name" value="RmlC_Cupin_sf"/>
</dbReference>
<evidence type="ECO:0000313" key="2">
    <source>
        <dbReference type="EMBL" id="UTV30136.1"/>
    </source>
</evidence>
<organism evidence="2 3">
    <name type="scientific">Photobacterium atrarenae</name>
    <dbReference type="NCBI Taxonomy" id="865757"/>
    <lineage>
        <taxon>Bacteria</taxon>
        <taxon>Pseudomonadati</taxon>
        <taxon>Pseudomonadota</taxon>
        <taxon>Gammaproteobacteria</taxon>
        <taxon>Vibrionales</taxon>
        <taxon>Vibrionaceae</taxon>
        <taxon>Photobacterium</taxon>
    </lineage>
</organism>
<sequence>MSKGSVKYWNAFAEQSRNRWKSLAGTDGMIEQITLGRDPDCGDLTRLTRFKAGADTTPFGSSCHQYPEEVFVVSGRLYDQACERWLEQGDYACRQPGEIHGPFLCEQECIVLEISSPGRIKA</sequence>
<dbReference type="InterPro" id="IPR014710">
    <property type="entry name" value="RmlC-like_jellyroll"/>
</dbReference>
<dbReference type="EMBL" id="CP101509">
    <property type="protein sequence ID" value="UTV30136.1"/>
    <property type="molecule type" value="Genomic_DNA"/>
</dbReference>
<accession>A0ABY5GLX1</accession>